<dbReference type="GO" id="GO:0008652">
    <property type="term" value="P:amino acid biosynthetic process"/>
    <property type="evidence" value="ECO:0007669"/>
    <property type="project" value="UniProtKB-KW"/>
</dbReference>
<feature type="binding site" evidence="9">
    <location>
        <position position="99"/>
    </location>
    <ligand>
        <name>phosphoenolpyruvate</name>
        <dbReference type="ChEBI" id="CHEBI:58702"/>
    </ligand>
</feature>
<dbReference type="GO" id="GO:0009073">
    <property type="term" value="P:aromatic amino acid family biosynthetic process"/>
    <property type="evidence" value="ECO:0007669"/>
    <property type="project" value="UniProtKB-KW"/>
</dbReference>
<dbReference type="SUPFAM" id="SSF55205">
    <property type="entry name" value="EPT/RTPC-like"/>
    <property type="match status" value="1"/>
</dbReference>
<dbReference type="InterPro" id="IPR001986">
    <property type="entry name" value="Enolpyruvate_Tfrase_dom"/>
</dbReference>
<dbReference type="InterPro" id="IPR023193">
    <property type="entry name" value="EPSP_synthase_CS"/>
</dbReference>
<dbReference type="PROSITE" id="PS00104">
    <property type="entry name" value="EPSP_SYNTHASE_1"/>
    <property type="match status" value="1"/>
</dbReference>
<dbReference type="InterPro" id="IPR006264">
    <property type="entry name" value="EPSP_synthase"/>
</dbReference>
<keyword evidence="6 9" id="KW-0808">Transferase</keyword>
<evidence type="ECO:0000256" key="6">
    <source>
        <dbReference type="ARBA" id="ARBA00022679"/>
    </source>
</evidence>
<comment type="pathway">
    <text evidence="2 9">Metabolic intermediate biosynthesis; chorismate biosynthesis; chorismate from D-erythrose 4-phosphate and phosphoenolpyruvate: step 6/7.</text>
</comment>
<comment type="subunit">
    <text evidence="9">Monomer.</text>
</comment>
<dbReference type="NCBIfam" id="TIGR01356">
    <property type="entry name" value="aroA"/>
    <property type="match status" value="1"/>
</dbReference>
<evidence type="ECO:0000256" key="4">
    <source>
        <dbReference type="ARBA" id="ARBA00022490"/>
    </source>
</evidence>
<dbReference type="PANTHER" id="PTHR21090:SF5">
    <property type="entry name" value="PENTAFUNCTIONAL AROM POLYPEPTIDE"/>
    <property type="match status" value="1"/>
</dbReference>
<evidence type="ECO:0000259" key="10">
    <source>
        <dbReference type="Pfam" id="PF00275"/>
    </source>
</evidence>
<feature type="active site" description="Proton acceptor" evidence="9">
    <location>
        <position position="319"/>
    </location>
</feature>
<dbReference type="EC" id="2.5.1.19" evidence="9"/>
<evidence type="ECO:0000256" key="1">
    <source>
        <dbReference type="ARBA" id="ARBA00002174"/>
    </source>
</evidence>
<dbReference type="RefSeq" id="WP_189453766.1">
    <property type="nucleotide sequence ID" value="NZ_BMYD01000001.1"/>
</dbReference>
<dbReference type="HAMAP" id="MF_00210">
    <property type="entry name" value="EPSP_synth"/>
    <property type="match status" value="1"/>
</dbReference>
<feature type="binding site" evidence="9">
    <location>
        <position position="319"/>
    </location>
    <ligand>
        <name>3-phosphoshikimate</name>
        <dbReference type="ChEBI" id="CHEBI:145989"/>
    </ligand>
</feature>
<keyword evidence="4 9" id="KW-0963">Cytoplasm</keyword>
<dbReference type="GO" id="GO:0009423">
    <property type="term" value="P:chorismate biosynthetic process"/>
    <property type="evidence" value="ECO:0007669"/>
    <property type="project" value="UniProtKB-UniRule"/>
</dbReference>
<reference evidence="11" key="2">
    <citation type="submission" date="2020-09" db="EMBL/GenBank/DDBJ databases">
        <authorList>
            <person name="Sun Q."/>
            <person name="Kim S."/>
        </authorList>
    </citation>
    <scope>NUCLEOTIDE SEQUENCE</scope>
    <source>
        <strain evidence="11">KCTC 23077</strain>
    </source>
</reference>
<dbReference type="FunFam" id="3.65.10.10:FF:000005">
    <property type="entry name" value="3-phosphoshikimate 1-carboxyvinyltransferase"/>
    <property type="match status" value="1"/>
</dbReference>
<dbReference type="CDD" id="cd01556">
    <property type="entry name" value="EPSP_synthase"/>
    <property type="match status" value="1"/>
</dbReference>
<feature type="domain" description="Enolpyruvate transferase" evidence="10">
    <location>
        <begin position="12"/>
        <end position="423"/>
    </location>
</feature>
<proteinExistence type="inferred from homology"/>
<evidence type="ECO:0000313" key="11">
    <source>
        <dbReference type="EMBL" id="GHA74427.1"/>
    </source>
</evidence>
<feature type="binding site" evidence="9">
    <location>
        <position position="171"/>
    </location>
    <ligand>
        <name>3-phosphoshikimate</name>
        <dbReference type="ChEBI" id="CHEBI:145989"/>
    </ligand>
</feature>
<comment type="function">
    <text evidence="1 9">Catalyzes the transfer of the enolpyruvyl moiety of phosphoenolpyruvate (PEP) to the 5-hydroxyl of shikimate-3-phosphate (S3P) to produce enolpyruvyl shikimate-3-phosphate and inorganic phosphate.</text>
</comment>
<dbReference type="PIRSF" id="PIRSF000505">
    <property type="entry name" value="EPSPS"/>
    <property type="match status" value="1"/>
</dbReference>
<evidence type="ECO:0000256" key="2">
    <source>
        <dbReference type="ARBA" id="ARBA00004811"/>
    </source>
</evidence>
<comment type="catalytic activity">
    <reaction evidence="8">
        <text>3-phosphoshikimate + phosphoenolpyruvate = 5-O-(1-carboxyvinyl)-3-phosphoshikimate + phosphate</text>
        <dbReference type="Rhea" id="RHEA:21256"/>
        <dbReference type="ChEBI" id="CHEBI:43474"/>
        <dbReference type="ChEBI" id="CHEBI:57701"/>
        <dbReference type="ChEBI" id="CHEBI:58702"/>
        <dbReference type="ChEBI" id="CHEBI:145989"/>
        <dbReference type="EC" id="2.5.1.19"/>
    </reaction>
    <physiologicalReaction direction="left-to-right" evidence="8">
        <dbReference type="Rhea" id="RHEA:21257"/>
    </physiologicalReaction>
</comment>
<feature type="binding site" evidence="9">
    <location>
        <position position="391"/>
    </location>
    <ligand>
        <name>phosphoenolpyruvate</name>
        <dbReference type="ChEBI" id="CHEBI:58702"/>
    </ligand>
</feature>
<gene>
    <name evidence="9 11" type="primary">aroA</name>
    <name evidence="11" type="ORF">GCM10007067_09260</name>
</gene>
<protein>
    <recommendedName>
        <fullName evidence="9">3-phosphoshikimate 1-carboxyvinyltransferase</fullName>
        <ecNumber evidence="9">2.5.1.19</ecNumber>
    </recommendedName>
    <alternativeName>
        <fullName evidence="9">5-enolpyruvylshikimate-3-phosphate synthase</fullName>
        <shortName evidence="9">EPSP synthase</shortName>
        <shortName evidence="9">EPSPS</shortName>
    </alternativeName>
</protein>
<dbReference type="Proteomes" id="UP000646426">
    <property type="component" value="Unassembled WGS sequence"/>
</dbReference>
<reference evidence="11" key="1">
    <citation type="journal article" date="2014" name="Int. J. Syst. Evol. Microbiol.">
        <title>Complete genome sequence of Corynebacterium casei LMG S-19264T (=DSM 44701T), isolated from a smear-ripened cheese.</title>
        <authorList>
            <consortium name="US DOE Joint Genome Institute (JGI-PGF)"/>
            <person name="Walter F."/>
            <person name="Albersmeier A."/>
            <person name="Kalinowski J."/>
            <person name="Ruckert C."/>
        </authorList>
    </citation>
    <scope>NUCLEOTIDE SEQUENCE</scope>
    <source>
        <strain evidence="11">KCTC 23077</strain>
    </source>
</reference>
<evidence type="ECO:0000313" key="12">
    <source>
        <dbReference type="Proteomes" id="UP000646426"/>
    </source>
</evidence>
<feature type="binding site" evidence="9">
    <location>
        <position position="173"/>
    </location>
    <ligand>
        <name>3-phosphoshikimate</name>
        <dbReference type="ChEBI" id="CHEBI:145989"/>
    </ligand>
</feature>
<organism evidence="11 12">
    <name type="scientific">Cognatilysobacter bugurensis</name>
    <dbReference type="NCBI Taxonomy" id="543356"/>
    <lineage>
        <taxon>Bacteria</taxon>
        <taxon>Pseudomonadati</taxon>
        <taxon>Pseudomonadota</taxon>
        <taxon>Gammaproteobacteria</taxon>
        <taxon>Lysobacterales</taxon>
        <taxon>Lysobacteraceae</taxon>
        <taxon>Cognatilysobacter</taxon>
    </lineage>
</organism>
<accession>A0A918SX08</accession>
<sequence>MSGSSQHWIASAGAPLRGRVRVPGDKSISHRAVMLGALADGVTRVSGFLEGEDTRATARVFEQLGVLIETPSASERIVHGVGLHGLRAPGAPLDCGNAGTGMRLLAGVLAAQAFDSVLVGDASLSKRPMKRVIEPLERMGALIESHDGLPPLQVRGGRALHGVEYALPVASAQVKSAILLAGLYAQGTTRVVEPHPTRDYTERMLAAFGWPVDFSPGRAQLEGGHRLRATDVDVPADFSSAAFFLVAASVVPGSELCVDAVGMNPRRTGLLRALRAMGADIDVRNEREQGGEGVADLHVRYAPLRGIDVPVELVPDMIDEFPALFVAAACAQGRTVVRGAAELRVKESDRIATMAVGLRALGARIEETPDGAIIEGSTLHGGAVDSHGDHRIAMSLAIAAQRVGGPVRIDDVANVATSFPGFVALARGCGFGLDDAGEPASDQLV</sequence>
<dbReference type="EMBL" id="BMYD01000001">
    <property type="protein sequence ID" value="GHA74427.1"/>
    <property type="molecule type" value="Genomic_DNA"/>
</dbReference>
<dbReference type="InterPro" id="IPR013792">
    <property type="entry name" value="RNA3'P_cycl/enolpyr_Trfase_a/b"/>
</dbReference>
<evidence type="ECO:0000256" key="8">
    <source>
        <dbReference type="ARBA" id="ARBA00044633"/>
    </source>
</evidence>
<keyword evidence="12" id="KW-1185">Reference proteome</keyword>
<feature type="binding site" evidence="9">
    <location>
        <position position="26"/>
    </location>
    <ligand>
        <name>phosphoenolpyruvate</name>
        <dbReference type="ChEBI" id="CHEBI:58702"/>
    </ligand>
</feature>
<dbReference type="Pfam" id="PF00275">
    <property type="entry name" value="EPSP_synthase"/>
    <property type="match status" value="1"/>
</dbReference>
<evidence type="ECO:0000256" key="7">
    <source>
        <dbReference type="ARBA" id="ARBA00023141"/>
    </source>
</evidence>
<dbReference type="Gene3D" id="3.65.10.10">
    <property type="entry name" value="Enolpyruvate transferase domain"/>
    <property type="match status" value="2"/>
</dbReference>
<evidence type="ECO:0000256" key="5">
    <source>
        <dbReference type="ARBA" id="ARBA00022605"/>
    </source>
</evidence>
<dbReference type="InterPro" id="IPR036968">
    <property type="entry name" value="Enolpyruvate_Tfrase_sf"/>
</dbReference>
<comment type="caution">
    <text evidence="9">Lacks conserved residue(s) required for the propagation of feature annotation.</text>
</comment>
<dbReference type="AlphaFoldDB" id="A0A918SX08"/>
<feature type="binding site" evidence="9">
    <location>
        <position position="127"/>
    </location>
    <ligand>
        <name>phosphoenolpyruvate</name>
        <dbReference type="ChEBI" id="CHEBI:58702"/>
    </ligand>
</feature>
<dbReference type="GO" id="GO:0005737">
    <property type="term" value="C:cytoplasm"/>
    <property type="evidence" value="ECO:0007669"/>
    <property type="project" value="UniProtKB-SubCell"/>
</dbReference>
<evidence type="ECO:0000256" key="9">
    <source>
        <dbReference type="HAMAP-Rule" id="MF_00210"/>
    </source>
</evidence>
<feature type="binding site" evidence="9">
    <location>
        <position position="173"/>
    </location>
    <ligand>
        <name>phosphoenolpyruvate</name>
        <dbReference type="ChEBI" id="CHEBI:58702"/>
    </ligand>
</feature>
<feature type="binding site" evidence="9">
    <location>
        <position position="27"/>
    </location>
    <ligand>
        <name>3-phosphoshikimate</name>
        <dbReference type="ChEBI" id="CHEBI:145989"/>
    </ligand>
</feature>
<dbReference type="PROSITE" id="PS00885">
    <property type="entry name" value="EPSP_SYNTHASE_2"/>
    <property type="match status" value="1"/>
</dbReference>
<dbReference type="FunFam" id="3.65.10.10:FF:000006">
    <property type="entry name" value="3-phosphoshikimate 1-carboxyvinyltransferase"/>
    <property type="match status" value="1"/>
</dbReference>
<dbReference type="PANTHER" id="PTHR21090">
    <property type="entry name" value="AROM/DEHYDROQUINATE SYNTHASE"/>
    <property type="match status" value="1"/>
</dbReference>
<keyword evidence="5 9" id="KW-0028">Amino-acid biosynthesis</keyword>
<feature type="binding site" evidence="9">
    <location>
        <position position="31"/>
    </location>
    <ligand>
        <name>3-phosphoshikimate</name>
        <dbReference type="ChEBI" id="CHEBI:145989"/>
    </ligand>
</feature>
<comment type="similarity">
    <text evidence="3 9">Belongs to the EPSP synthase family.</text>
</comment>
<keyword evidence="7 9" id="KW-0057">Aromatic amino acid biosynthesis</keyword>
<comment type="subcellular location">
    <subcellularLocation>
        <location evidence="9">Cytoplasm</location>
    </subcellularLocation>
</comment>
<evidence type="ECO:0000256" key="3">
    <source>
        <dbReference type="ARBA" id="ARBA00009948"/>
    </source>
</evidence>
<dbReference type="GO" id="GO:0003866">
    <property type="term" value="F:3-phosphoshikimate 1-carboxyvinyltransferase activity"/>
    <property type="evidence" value="ECO:0007669"/>
    <property type="project" value="UniProtKB-UniRule"/>
</dbReference>
<feature type="binding site" evidence="9">
    <location>
        <position position="26"/>
    </location>
    <ligand>
        <name>3-phosphoshikimate</name>
        <dbReference type="ChEBI" id="CHEBI:145989"/>
    </ligand>
</feature>
<comment type="caution">
    <text evidence="11">The sequence shown here is derived from an EMBL/GenBank/DDBJ whole genome shotgun (WGS) entry which is preliminary data.</text>
</comment>
<name>A0A918SX08_9GAMM</name>
<feature type="binding site" evidence="9">
    <location>
        <position position="346"/>
    </location>
    <ligand>
        <name>3-phosphoshikimate</name>
        <dbReference type="ChEBI" id="CHEBI:145989"/>
    </ligand>
</feature>
<feature type="binding site" evidence="9">
    <location>
        <position position="350"/>
    </location>
    <ligand>
        <name>phosphoenolpyruvate</name>
        <dbReference type="ChEBI" id="CHEBI:58702"/>
    </ligand>
</feature>